<organism evidence="2 3">
    <name type="scientific">Streptomyces mutabilis</name>
    <dbReference type="NCBI Taxonomy" id="67332"/>
    <lineage>
        <taxon>Bacteria</taxon>
        <taxon>Bacillati</taxon>
        <taxon>Actinomycetota</taxon>
        <taxon>Actinomycetes</taxon>
        <taxon>Kitasatosporales</taxon>
        <taxon>Streptomycetaceae</taxon>
        <taxon>Streptomyces</taxon>
    </lineage>
</organism>
<keyword evidence="1" id="KW-0732">Signal</keyword>
<comment type="caution">
    <text evidence="2">The sequence shown here is derived from an EMBL/GenBank/DDBJ whole genome shotgun (WGS) entry which is preliminary data.</text>
</comment>
<feature type="signal peptide" evidence="1">
    <location>
        <begin position="1"/>
        <end position="18"/>
    </location>
</feature>
<name>A0A086MUJ1_9ACTN</name>
<dbReference type="AlphaFoldDB" id="A0A086MUJ1"/>
<evidence type="ECO:0000313" key="2">
    <source>
        <dbReference type="EMBL" id="KFG72559.1"/>
    </source>
</evidence>
<protein>
    <submittedName>
        <fullName evidence="2">Uncharacterized protein</fullName>
    </submittedName>
</protein>
<evidence type="ECO:0000256" key="1">
    <source>
        <dbReference type="SAM" id="SignalP"/>
    </source>
</evidence>
<proteinExistence type="predicted"/>
<sequence>MPGALGAALFMLAIPASAAAHSPGAPGVGGEPLAALFDTWLFQPSKPDAPTARAASLAKAADAPARLRSWRKISATNDVHAH</sequence>
<evidence type="ECO:0000313" key="3">
    <source>
        <dbReference type="Proteomes" id="UP000029095"/>
    </source>
</evidence>
<feature type="chain" id="PRO_5001811366" evidence="1">
    <location>
        <begin position="19"/>
        <end position="82"/>
    </location>
</feature>
<dbReference type="Proteomes" id="UP000029095">
    <property type="component" value="Unassembled WGS sequence"/>
</dbReference>
<gene>
    <name evidence="2" type="ORF">FM21_16770</name>
</gene>
<dbReference type="HOGENOM" id="CLU_2556882_0_0_11"/>
<accession>A0A086MUJ1</accession>
<keyword evidence="3" id="KW-1185">Reference proteome</keyword>
<reference evidence="2 3" key="1">
    <citation type="submission" date="2014-05" db="EMBL/GenBank/DDBJ databases">
        <title>Complete genome sequence of the Streptomyces mutabilis TRM45540.</title>
        <authorList>
            <person name="Luo X."/>
            <person name="Zhang L."/>
        </authorList>
    </citation>
    <scope>NUCLEOTIDE SEQUENCE [LARGE SCALE GENOMIC DNA]</scope>
    <source>
        <strain evidence="2 3">TRM45540</strain>
    </source>
</reference>
<dbReference type="EMBL" id="JNFQ01000002">
    <property type="protein sequence ID" value="KFG72559.1"/>
    <property type="molecule type" value="Genomic_DNA"/>
</dbReference>
<dbReference type="STRING" id="1915400.FM21_16770"/>